<evidence type="ECO:0000313" key="6">
    <source>
        <dbReference type="Proteomes" id="UP000007014"/>
    </source>
</evidence>
<dbReference type="HOGENOM" id="CLU_673308_0_0_1"/>
<keyword evidence="6" id="KW-1185">Reference proteome</keyword>
<protein>
    <submittedName>
        <fullName evidence="5">Uncharacterized protein</fullName>
    </submittedName>
</protein>
<dbReference type="Gene3D" id="3.90.550.10">
    <property type="entry name" value="Spore Coat Polysaccharide Biosynthesis Protein SpsA, Chain A"/>
    <property type="match status" value="1"/>
</dbReference>
<feature type="transmembrane region" description="Helical" evidence="4">
    <location>
        <begin position="12"/>
        <end position="32"/>
    </location>
</feature>
<reference evidence="5 6" key="1">
    <citation type="journal article" date="2004" name="Nature">
        <title>Genome sequence of the ultrasmall unicellular red alga Cyanidioschyzon merolae 10D.</title>
        <authorList>
            <person name="Matsuzaki M."/>
            <person name="Misumi O."/>
            <person name="Shin-i T."/>
            <person name="Maruyama S."/>
            <person name="Takahara M."/>
            <person name="Miyagishima S."/>
            <person name="Mori T."/>
            <person name="Nishida K."/>
            <person name="Yagisawa F."/>
            <person name="Nishida K."/>
            <person name="Yoshida Y."/>
            <person name="Nishimura Y."/>
            <person name="Nakao S."/>
            <person name="Kobayashi T."/>
            <person name="Momoyama Y."/>
            <person name="Higashiyama T."/>
            <person name="Minoda A."/>
            <person name="Sano M."/>
            <person name="Nomoto H."/>
            <person name="Oishi K."/>
            <person name="Hayashi H."/>
            <person name="Ohta F."/>
            <person name="Nishizaka S."/>
            <person name="Haga S."/>
            <person name="Miura S."/>
            <person name="Morishita T."/>
            <person name="Kabeya Y."/>
            <person name="Terasawa K."/>
            <person name="Suzuki Y."/>
            <person name="Ishii Y."/>
            <person name="Asakawa S."/>
            <person name="Takano H."/>
            <person name="Ohta N."/>
            <person name="Kuroiwa H."/>
            <person name="Tanaka K."/>
            <person name="Shimizu N."/>
            <person name="Sugano S."/>
            <person name="Sato N."/>
            <person name="Nozaki H."/>
            <person name="Ogasawara N."/>
            <person name="Kohara Y."/>
            <person name="Kuroiwa T."/>
        </authorList>
    </citation>
    <scope>NUCLEOTIDE SEQUENCE [LARGE SCALE GENOMIC DNA]</scope>
    <source>
        <strain evidence="5 6">10D</strain>
    </source>
</reference>
<dbReference type="Proteomes" id="UP000007014">
    <property type="component" value="Chromosome 7"/>
</dbReference>
<evidence type="ECO:0000313" key="5">
    <source>
        <dbReference type="EMBL" id="BAM79639.1"/>
    </source>
</evidence>
<dbReference type="GO" id="GO:0000139">
    <property type="term" value="C:Golgi membrane"/>
    <property type="evidence" value="ECO:0007669"/>
    <property type="project" value="TreeGrafter"/>
</dbReference>
<dbReference type="RefSeq" id="XP_005535925.1">
    <property type="nucleotide sequence ID" value="XM_005535868.1"/>
</dbReference>
<accession>M1V7B2</accession>
<gene>
    <name evidence="5" type="ORF">CYME_CMG127C</name>
</gene>
<dbReference type="GO" id="GO:0006487">
    <property type="term" value="P:protein N-linked glycosylation"/>
    <property type="evidence" value="ECO:0007669"/>
    <property type="project" value="TreeGrafter"/>
</dbReference>
<dbReference type="InterPro" id="IPR008630">
    <property type="entry name" value="Glyco_trans_34"/>
</dbReference>
<keyword evidence="2" id="KW-0328">Glycosyltransferase</keyword>
<reference evidence="5 6" key="2">
    <citation type="journal article" date="2007" name="BMC Biol.">
        <title>A 100%-complete sequence reveals unusually simple genomic features in the hot-spring red alga Cyanidioschyzon merolae.</title>
        <authorList>
            <person name="Nozaki H."/>
            <person name="Takano H."/>
            <person name="Misumi O."/>
            <person name="Terasawa K."/>
            <person name="Matsuzaki M."/>
            <person name="Maruyama S."/>
            <person name="Nishida K."/>
            <person name="Yagisawa F."/>
            <person name="Yoshida Y."/>
            <person name="Fujiwara T."/>
            <person name="Takio S."/>
            <person name="Tamura K."/>
            <person name="Chung S.J."/>
            <person name="Nakamura S."/>
            <person name="Kuroiwa H."/>
            <person name="Tanaka K."/>
            <person name="Sato N."/>
            <person name="Kuroiwa T."/>
        </authorList>
    </citation>
    <scope>NUCLEOTIDE SEQUENCE [LARGE SCALE GENOMIC DNA]</scope>
    <source>
        <strain evidence="5 6">10D</strain>
    </source>
</reference>
<organism evidence="5 6">
    <name type="scientific">Cyanidioschyzon merolae (strain NIES-3377 / 10D)</name>
    <name type="common">Unicellular red alga</name>
    <dbReference type="NCBI Taxonomy" id="280699"/>
    <lineage>
        <taxon>Eukaryota</taxon>
        <taxon>Rhodophyta</taxon>
        <taxon>Bangiophyceae</taxon>
        <taxon>Cyanidiales</taxon>
        <taxon>Cyanidiaceae</taxon>
        <taxon>Cyanidioschyzon</taxon>
    </lineage>
</organism>
<evidence type="ECO:0000256" key="1">
    <source>
        <dbReference type="ARBA" id="ARBA00005664"/>
    </source>
</evidence>
<evidence type="ECO:0000256" key="3">
    <source>
        <dbReference type="ARBA" id="ARBA00022679"/>
    </source>
</evidence>
<dbReference type="AlphaFoldDB" id="M1V7B2"/>
<dbReference type="KEGG" id="cme:CYME_CMG127C"/>
<comment type="similarity">
    <text evidence="1">Belongs to the glycosyltransferase 34 family.</text>
</comment>
<dbReference type="GeneID" id="16993219"/>
<proteinExistence type="inferred from homology"/>
<keyword evidence="4" id="KW-0812">Transmembrane</keyword>
<keyword evidence="4" id="KW-0472">Membrane</keyword>
<name>M1V7B2_CYAM1</name>
<sequence>MKRHLRRRVGRTVAFVVACCLIGSWIGCQLGISRSSYSLTRKRTPRALWPGAGHETQLPRVALLSTTTAAYARRFAYAVQNKVLYAKKWSATVDFLLDSYPYHWLKVAATPERHAEPGQPLPPHYNRLFALERLLKQDAPYDWFMYVDVDAVITNFSIPVQTFLQGISPEHYVVVHDGPEINSGAFLLRNTPESLQFVRNWIALGTQWPQASLDQTALWHLLYLHAAFPSAPPELLLRYAHTYPCRASVLFPVHFVGSPALQRAPAAMLRHIEGCWRYHMARLGYGYGQRNRQQQQQQQAVYYRHEAPGFNFYASVGRPENCALRHASQLWRPGDWLIQDSGYGLEDSYETVNETVLVRCIRPPCSTEIWKDEAKPGMIASWDRQALLLYPQNRWHRRGPDDSEPFAAP</sequence>
<dbReference type="OrthoDB" id="407658at2759"/>
<dbReference type="PANTHER" id="PTHR31306:SF4">
    <property type="entry name" value="ALPHA-1,2-GALACTOSYLTRANSFERASE"/>
    <property type="match status" value="1"/>
</dbReference>
<dbReference type="Gramene" id="CMG127CT">
    <property type="protein sequence ID" value="CMG127CT"/>
    <property type="gene ID" value="CMG127C"/>
</dbReference>
<keyword evidence="4" id="KW-1133">Transmembrane helix</keyword>
<dbReference type="PANTHER" id="PTHR31306">
    <property type="entry name" value="ALPHA-1,6-MANNOSYLTRANSFERASE MNN11-RELATED"/>
    <property type="match status" value="1"/>
</dbReference>
<dbReference type="EMBL" id="AP006489">
    <property type="protein sequence ID" value="BAM79639.1"/>
    <property type="molecule type" value="Genomic_DNA"/>
</dbReference>
<dbReference type="PROSITE" id="PS51257">
    <property type="entry name" value="PROKAR_LIPOPROTEIN"/>
    <property type="match status" value="1"/>
</dbReference>
<evidence type="ECO:0000256" key="2">
    <source>
        <dbReference type="ARBA" id="ARBA00022676"/>
    </source>
</evidence>
<dbReference type="InterPro" id="IPR029044">
    <property type="entry name" value="Nucleotide-diphossugar_trans"/>
</dbReference>
<dbReference type="GO" id="GO:0016757">
    <property type="term" value="F:glycosyltransferase activity"/>
    <property type="evidence" value="ECO:0007669"/>
    <property type="project" value="UniProtKB-KW"/>
</dbReference>
<evidence type="ECO:0000256" key="4">
    <source>
        <dbReference type="SAM" id="Phobius"/>
    </source>
</evidence>
<keyword evidence="3" id="KW-0808">Transferase</keyword>